<protein>
    <submittedName>
        <fullName evidence="2">Uncharacterized protein</fullName>
    </submittedName>
</protein>
<sequence length="136" mass="15948">PFINDSWWQKLRRTLFCTFCLVFWLILFTGCMLAYMERNKQCGILIARATTPTNTTLSANFKKNGATGKYQRPQDRHCTSSDEASRMVKTAPSIKEIVIVTVFEKNILIFIRYLEKSKPLILLIFTIPNYWYSNRH</sequence>
<evidence type="ECO:0000256" key="1">
    <source>
        <dbReference type="SAM" id="Phobius"/>
    </source>
</evidence>
<proteinExistence type="predicted"/>
<feature type="non-terminal residue" evidence="2">
    <location>
        <position position="1"/>
    </location>
</feature>
<reference evidence="2" key="1">
    <citation type="submission" date="2015-06" db="EMBL/GenBank/DDBJ databases">
        <authorList>
            <person name="Hoefler B.C."/>
            <person name="Straight P.D."/>
        </authorList>
    </citation>
    <scope>NUCLEOTIDE SEQUENCE</scope>
</reference>
<dbReference type="OrthoDB" id="204980at2759"/>
<organism evidence="2">
    <name type="scientific">Bactrocera latifrons</name>
    <name type="common">Malaysian fruit fly</name>
    <name type="synonym">Chaetodacus latifrons</name>
    <dbReference type="NCBI Taxonomy" id="174628"/>
    <lineage>
        <taxon>Eukaryota</taxon>
        <taxon>Metazoa</taxon>
        <taxon>Ecdysozoa</taxon>
        <taxon>Arthropoda</taxon>
        <taxon>Hexapoda</taxon>
        <taxon>Insecta</taxon>
        <taxon>Pterygota</taxon>
        <taxon>Neoptera</taxon>
        <taxon>Endopterygota</taxon>
        <taxon>Diptera</taxon>
        <taxon>Brachycera</taxon>
        <taxon>Muscomorpha</taxon>
        <taxon>Tephritoidea</taxon>
        <taxon>Tephritidae</taxon>
        <taxon>Bactrocera</taxon>
        <taxon>Bactrocera</taxon>
    </lineage>
</organism>
<name>A0A0K8TVY5_BACLA</name>
<keyword evidence="1" id="KW-1133">Transmembrane helix</keyword>
<dbReference type="AlphaFoldDB" id="A0A0K8TVY5"/>
<accession>A0A0K8TVY5</accession>
<dbReference type="EMBL" id="GDHF01033687">
    <property type="protein sequence ID" value="JAI18627.1"/>
    <property type="molecule type" value="Transcribed_RNA"/>
</dbReference>
<evidence type="ECO:0000313" key="2">
    <source>
        <dbReference type="EMBL" id="JAI18627.1"/>
    </source>
</evidence>
<keyword evidence="1" id="KW-0812">Transmembrane</keyword>
<feature type="transmembrane region" description="Helical" evidence="1">
    <location>
        <begin position="15"/>
        <end position="36"/>
    </location>
</feature>
<gene>
    <name evidence="2" type="ORF">c1_g1_i1</name>
</gene>
<keyword evidence="1" id="KW-0472">Membrane</keyword>